<sequence length="292" mass="33858">MSNQYGVYGFRFLDTLDKPFYKLYALGCQKVTEHSYNWDGLKRVDGPLLLFQYTLSGYGHIEINGKTHKLGPGKAFMVEIPGAHRYFLPKSSKSWEFYFVQFRPDFIQREWREITRSFGPVVELSKESPPVLFLQQIFHSAARKQITDGYRASSIVYQFIMELYRLGTANKKEKAAWPEKIRQAAAHMENQYVTLQSLEEIAESVGLSKYHFTRSFKNTTGLTPIEFLTKVRMEKAVSLLRSTALTVEEVAREIGYSNGSYFIKVFRQWTGFSPGEFRHGEEMVSFSQMTFD</sequence>
<dbReference type="Gene3D" id="2.60.120.280">
    <property type="entry name" value="Regulatory protein AraC"/>
    <property type="match status" value="1"/>
</dbReference>
<dbReference type="GO" id="GO:0043565">
    <property type="term" value="F:sequence-specific DNA binding"/>
    <property type="evidence" value="ECO:0007669"/>
    <property type="project" value="InterPro"/>
</dbReference>
<dbReference type="SUPFAM" id="SSF51215">
    <property type="entry name" value="Regulatory protein AraC"/>
    <property type="match status" value="1"/>
</dbReference>
<dbReference type="InterPro" id="IPR003313">
    <property type="entry name" value="AraC-bd"/>
</dbReference>
<dbReference type="PROSITE" id="PS01124">
    <property type="entry name" value="HTH_ARAC_FAMILY_2"/>
    <property type="match status" value="1"/>
</dbReference>
<dbReference type="InterPro" id="IPR018062">
    <property type="entry name" value="HTH_AraC-typ_CS"/>
</dbReference>
<dbReference type="EMBL" id="SLVV01000003">
    <property type="protein sequence ID" value="TCN26563.1"/>
    <property type="molecule type" value="Genomic_DNA"/>
</dbReference>
<gene>
    <name evidence="5" type="ORF">EV146_10384</name>
</gene>
<dbReference type="RefSeq" id="WP_121610870.1">
    <property type="nucleotide sequence ID" value="NZ_CP033044.1"/>
</dbReference>
<dbReference type="SMART" id="SM00342">
    <property type="entry name" value="HTH_ARAC"/>
    <property type="match status" value="1"/>
</dbReference>
<dbReference type="GO" id="GO:0003700">
    <property type="term" value="F:DNA-binding transcription factor activity"/>
    <property type="evidence" value="ECO:0007669"/>
    <property type="project" value="InterPro"/>
</dbReference>
<name>A0A4R2BIY4_9BACI</name>
<dbReference type="PANTHER" id="PTHR43280">
    <property type="entry name" value="ARAC-FAMILY TRANSCRIPTIONAL REGULATOR"/>
    <property type="match status" value="1"/>
</dbReference>
<dbReference type="InterPro" id="IPR020449">
    <property type="entry name" value="Tscrpt_reg_AraC-type_HTH"/>
</dbReference>
<proteinExistence type="predicted"/>
<evidence type="ECO:0000256" key="2">
    <source>
        <dbReference type="ARBA" id="ARBA00023125"/>
    </source>
</evidence>
<dbReference type="Proteomes" id="UP000295689">
    <property type="component" value="Unassembled WGS sequence"/>
</dbReference>
<dbReference type="SUPFAM" id="SSF46689">
    <property type="entry name" value="Homeodomain-like"/>
    <property type="match status" value="2"/>
</dbReference>
<dbReference type="OrthoDB" id="2237754at2"/>
<evidence type="ECO:0000313" key="5">
    <source>
        <dbReference type="EMBL" id="TCN26563.1"/>
    </source>
</evidence>
<keyword evidence="3" id="KW-0804">Transcription</keyword>
<evidence type="ECO:0000256" key="3">
    <source>
        <dbReference type="ARBA" id="ARBA00023163"/>
    </source>
</evidence>
<protein>
    <submittedName>
        <fullName evidence="5">AraC-like DNA-binding protein</fullName>
    </submittedName>
</protein>
<keyword evidence="1" id="KW-0805">Transcription regulation</keyword>
<evidence type="ECO:0000256" key="1">
    <source>
        <dbReference type="ARBA" id="ARBA00023015"/>
    </source>
</evidence>
<evidence type="ECO:0000259" key="4">
    <source>
        <dbReference type="PROSITE" id="PS01124"/>
    </source>
</evidence>
<accession>A0A4R2BIY4</accession>
<dbReference type="InterPro" id="IPR009057">
    <property type="entry name" value="Homeodomain-like_sf"/>
</dbReference>
<feature type="domain" description="HTH araC/xylS-type" evidence="4">
    <location>
        <begin position="182"/>
        <end position="280"/>
    </location>
</feature>
<dbReference type="InterPro" id="IPR018060">
    <property type="entry name" value="HTH_AraC"/>
</dbReference>
<dbReference type="Pfam" id="PF02311">
    <property type="entry name" value="AraC_binding"/>
    <property type="match status" value="1"/>
</dbReference>
<dbReference type="PROSITE" id="PS00041">
    <property type="entry name" value="HTH_ARAC_FAMILY_1"/>
    <property type="match status" value="1"/>
</dbReference>
<keyword evidence="2 5" id="KW-0238">DNA-binding</keyword>
<dbReference type="AlphaFoldDB" id="A0A4R2BIY4"/>
<reference evidence="5 6" key="1">
    <citation type="journal article" date="2015" name="Stand. Genomic Sci.">
        <title>Genomic Encyclopedia of Bacterial and Archaeal Type Strains, Phase III: the genomes of soil and plant-associated and newly described type strains.</title>
        <authorList>
            <person name="Whitman W.B."/>
            <person name="Woyke T."/>
            <person name="Klenk H.P."/>
            <person name="Zhou Y."/>
            <person name="Lilburn T.G."/>
            <person name="Beck B.J."/>
            <person name="De Vos P."/>
            <person name="Vandamme P."/>
            <person name="Eisen J.A."/>
            <person name="Garrity G."/>
            <person name="Hugenholtz P."/>
            <person name="Kyrpides N.C."/>
        </authorList>
    </citation>
    <scope>NUCLEOTIDE SEQUENCE [LARGE SCALE GENOMIC DNA]</scope>
    <source>
        <strain evidence="5 6">CV53</strain>
    </source>
</reference>
<dbReference type="InterPro" id="IPR037923">
    <property type="entry name" value="HTH-like"/>
</dbReference>
<dbReference type="Gene3D" id="1.10.10.60">
    <property type="entry name" value="Homeodomain-like"/>
    <property type="match status" value="2"/>
</dbReference>
<organism evidence="5 6">
    <name type="scientific">Mesobacillus foraminis</name>
    <dbReference type="NCBI Taxonomy" id="279826"/>
    <lineage>
        <taxon>Bacteria</taxon>
        <taxon>Bacillati</taxon>
        <taxon>Bacillota</taxon>
        <taxon>Bacilli</taxon>
        <taxon>Bacillales</taxon>
        <taxon>Bacillaceae</taxon>
        <taxon>Mesobacillus</taxon>
    </lineage>
</organism>
<dbReference type="Pfam" id="PF12833">
    <property type="entry name" value="HTH_18"/>
    <property type="match status" value="1"/>
</dbReference>
<keyword evidence="6" id="KW-1185">Reference proteome</keyword>
<dbReference type="PRINTS" id="PR00032">
    <property type="entry name" value="HTHARAC"/>
</dbReference>
<evidence type="ECO:0000313" key="6">
    <source>
        <dbReference type="Proteomes" id="UP000295689"/>
    </source>
</evidence>
<comment type="caution">
    <text evidence="5">The sequence shown here is derived from an EMBL/GenBank/DDBJ whole genome shotgun (WGS) entry which is preliminary data.</text>
</comment>
<dbReference type="PANTHER" id="PTHR43280:SF28">
    <property type="entry name" value="HTH-TYPE TRANSCRIPTIONAL ACTIVATOR RHAS"/>
    <property type="match status" value="1"/>
</dbReference>